<dbReference type="RefSeq" id="WP_203805113.1">
    <property type="nucleotide sequence ID" value="NZ_BAAAQE010000117.1"/>
</dbReference>
<comment type="caution">
    <text evidence="2">The sequence shown here is derived from an EMBL/GenBank/DDBJ whole genome shotgun (WGS) entry which is preliminary data.</text>
</comment>
<accession>A0ABQ3XL29</accession>
<keyword evidence="3" id="KW-1185">Reference proteome</keyword>
<name>A0ABQ3XL29_9ACTN</name>
<dbReference type="Pfam" id="PF17765">
    <property type="entry name" value="MLTR_LBD"/>
    <property type="match status" value="1"/>
</dbReference>
<gene>
    <name evidence="2" type="ORF">Aco03nite_076190</name>
</gene>
<proteinExistence type="predicted"/>
<evidence type="ECO:0000259" key="1">
    <source>
        <dbReference type="Pfam" id="PF17765"/>
    </source>
</evidence>
<evidence type="ECO:0000313" key="2">
    <source>
        <dbReference type="EMBL" id="GID59215.1"/>
    </source>
</evidence>
<dbReference type="EMBL" id="BOMG01000095">
    <property type="protein sequence ID" value="GID59215.1"/>
    <property type="molecule type" value="Genomic_DNA"/>
</dbReference>
<evidence type="ECO:0000313" key="3">
    <source>
        <dbReference type="Proteomes" id="UP000612282"/>
    </source>
</evidence>
<dbReference type="PANTHER" id="PTHR35010">
    <property type="entry name" value="BLL4672 PROTEIN-RELATED"/>
    <property type="match status" value="1"/>
</dbReference>
<organism evidence="2 3">
    <name type="scientific">Actinoplanes couchii</name>
    <dbReference type="NCBI Taxonomy" id="403638"/>
    <lineage>
        <taxon>Bacteria</taxon>
        <taxon>Bacillati</taxon>
        <taxon>Actinomycetota</taxon>
        <taxon>Actinomycetes</taxon>
        <taxon>Micromonosporales</taxon>
        <taxon>Micromonosporaceae</taxon>
        <taxon>Actinoplanes</taxon>
    </lineage>
</organism>
<dbReference type="Proteomes" id="UP000612282">
    <property type="component" value="Unassembled WGS sequence"/>
</dbReference>
<dbReference type="PANTHER" id="PTHR35010:SF2">
    <property type="entry name" value="BLL4672 PROTEIN"/>
    <property type="match status" value="1"/>
</dbReference>
<reference evidence="2 3" key="1">
    <citation type="submission" date="2021-01" db="EMBL/GenBank/DDBJ databases">
        <title>Whole genome shotgun sequence of Actinoplanes couchii NBRC 106145.</title>
        <authorList>
            <person name="Komaki H."/>
            <person name="Tamura T."/>
        </authorList>
    </citation>
    <scope>NUCLEOTIDE SEQUENCE [LARGE SCALE GENOMIC DNA]</scope>
    <source>
        <strain evidence="2 3">NBRC 106145</strain>
    </source>
</reference>
<sequence>MRPPTVGAYVSSGAVASATDVLATNRMARLLLADFDAMPVRVRNATRWPVLDEGARSLWGDKWEKGASSMAGALRMDAAKFPDDPRTAELVGEAQTLFVYLARPGSPTADALAMLASLRPGSPLLGAPAVVRP</sequence>
<protein>
    <recommendedName>
        <fullName evidence="1">MmyB-like transcription regulator ligand binding domain-containing protein</fullName>
    </recommendedName>
</protein>
<feature type="domain" description="MmyB-like transcription regulator ligand binding" evidence="1">
    <location>
        <begin position="16"/>
        <end position="95"/>
    </location>
</feature>
<dbReference type="Gene3D" id="3.30.450.180">
    <property type="match status" value="1"/>
</dbReference>
<dbReference type="InterPro" id="IPR041413">
    <property type="entry name" value="MLTR_LBD"/>
</dbReference>